<evidence type="ECO:0000313" key="3">
    <source>
        <dbReference type="Proteomes" id="UP000663824"/>
    </source>
</evidence>
<feature type="transmembrane region" description="Helical" evidence="1">
    <location>
        <begin position="483"/>
        <end position="502"/>
    </location>
</feature>
<feature type="transmembrane region" description="Helical" evidence="1">
    <location>
        <begin position="206"/>
        <end position="225"/>
    </location>
</feature>
<dbReference type="PANTHER" id="PTHR23516:SF23">
    <property type="entry name" value="MOLYBDATE-ANION TRANSPORTER"/>
    <property type="match status" value="1"/>
</dbReference>
<dbReference type="InterPro" id="IPR008509">
    <property type="entry name" value="MOT2/MFSD5"/>
</dbReference>
<feature type="transmembrane region" description="Helical" evidence="1">
    <location>
        <begin position="458"/>
        <end position="477"/>
    </location>
</feature>
<evidence type="ECO:0008006" key="4">
    <source>
        <dbReference type="Google" id="ProtNLM"/>
    </source>
</evidence>
<dbReference type="CDD" id="cd17487">
    <property type="entry name" value="MFS_MFSD5_like"/>
    <property type="match status" value="1"/>
</dbReference>
<keyword evidence="1" id="KW-0472">Membrane</keyword>
<organism evidence="2 3">
    <name type="scientific">Rotaria magnacalcarata</name>
    <dbReference type="NCBI Taxonomy" id="392030"/>
    <lineage>
        <taxon>Eukaryota</taxon>
        <taxon>Metazoa</taxon>
        <taxon>Spiralia</taxon>
        <taxon>Gnathifera</taxon>
        <taxon>Rotifera</taxon>
        <taxon>Eurotatoria</taxon>
        <taxon>Bdelloidea</taxon>
        <taxon>Philodinida</taxon>
        <taxon>Philodinidae</taxon>
        <taxon>Rotaria</taxon>
    </lineage>
</organism>
<name>A0A816VL58_9BILA</name>
<dbReference type="SUPFAM" id="SSF103473">
    <property type="entry name" value="MFS general substrate transporter"/>
    <property type="match status" value="2"/>
</dbReference>
<feature type="transmembrane region" description="Helical" evidence="1">
    <location>
        <begin position="400"/>
        <end position="418"/>
    </location>
</feature>
<dbReference type="GO" id="GO:0016020">
    <property type="term" value="C:membrane"/>
    <property type="evidence" value="ECO:0007669"/>
    <property type="project" value="InterPro"/>
</dbReference>
<feature type="transmembrane region" description="Helical" evidence="1">
    <location>
        <begin position="424"/>
        <end position="446"/>
    </location>
</feature>
<feature type="transmembrane region" description="Helical" evidence="1">
    <location>
        <begin position="6"/>
        <end position="22"/>
    </location>
</feature>
<evidence type="ECO:0000313" key="2">
    <source>
        <dbReference type="EMBL" id="CAF2128973.1"/>
    </source>
</evidence>
<keyword evidence="1" id="KW-1133">Transmembrane helix</keyword>
<sequence length="542" mass="61084">MDMFIFALVFLIFVCFILHLYTRQVEQQIKDPQYRVLQQIFLIVYLLALSGDWVQGPHIYALYESYGIQKHEIEILFIAGFGSSMLFGTIIASLADKYGRRNTCLLYGILYGISCVTKHFPSFQILFIGRILAGMATSILFSAFESWLVSEHRRRNLESKTLETIFGNAYFGNSVVAILGRRNTCLLYGILYGISCVTKHFPSFQILFIGRILAGMATSILFSAFESWLVSEHRRRNLESKTLETIFGNAYFGNSVVAILSGIIAQIAANTFGYVAAFDTAILIFVAMCFLVVTTWSENYGDAHAPISQSFLSAWKSIKSDRKIFLLGIVQALFEASMYVFVLEWTPALTGALDQEFIDKTDSKNPPIPHGYVFATYMVAMMMGSNSFKVLCNYAAPESFMRYIVIIAAACLSVPIFLPRAQVTMFTSFLVFEFCIGVFWPAMATMRSKYIPEEARATVMNYFRIPLNFIVVVILLKDFELKVIFMSCVFFLGLSATAMFLLHKESLNSIHSLAPINKVSIEQEEQMLHLSVSTDGNANDNV</sequence>
<dbReference type="GO" id="GO:0015098">
    <property type="term" value="F:molybdate ion transmembrane transporter activity"/>
    <property type="evidence" value="ECO:0007669"/>
    <property type="project" value="InterPro"/>
</dbReference>
<accession>A0A816VL58</accession>
<feature type="transmembrane region" description="Helical" evidence="1">
    <location>
        <begin position="34"/>
        <end position="55"/>
    </location>
</feature>
<dbReference type="Pfam" id="PF05631">
    <property type="entry name" value="MFS_5"/>
    <property type="match status" value="1"/>
</dbReference>
<dbReference type="Proteomes" id="UP000663824">
    <property type="component" value="Unassembled WGS sequence"/>
</dbReference>
<proteinExistence type="predicted"/>
<keyword evidence="1" id="KW-0812">Transmembrane</keyword>
<reference evidence="2" key="1">
    <citation type="submission" date="2021-02" db="EMBL/GenBank/DDBJ databases">
        <authorList>
            <person name="Nowell W R."/>
        </authorList>
    </citation>
    <scope>NUCLEOTIDE SEQUENCE</scope>
</reference>
<feature type="transmembrane region" description="Helical" evidence="1">
    <location>
        <begin position="104"/>
        <end position="121"/>
    </location>
</feature>
<evidence type="ECO:0000256" key="1">
    <source>
        <dbReference type="SAM" id="Phobius"/>
    </source>
</evidence>
<dbReference type="EMBL" id="CAJNRE010014591">
    <property type="protein sequence ID" value="CAF2128973.1"/>
    <property type="molecule type" value="Genomic_DNA"/>
</dbReference>
<dbReference type="Gene3D" id="1.20.1250.20">
    <property type="entry name" value="MFS general substrate transporter like domains"/>
    <property type="match status" value="2"/>
</dbReference>
<dbReference type="InterPro" id="IPR036259">
    <property type="entry name" value="MFS_trans_sf"/>
</dbReference>
<feature type="transmembrane region" description="Helical" evidence="1">
    <location>
        <begin position="75"/>
        <end position="95"/>
    </location>
</feature>
<feature type="transmembrane region" description="Helical" evidence="1">
    <location>
        <begin position="246"/>
        <end position="268"/>
    </location>
</feature>
<feature type="transmembrane region" description="Helical" evidence="1">
    <location>
        <begin position="370"/>
        <end position="388"/>
    </location>
</feature>
<dbReference type="AlphaFoldDB" id="A0A816VL58"/>
<feature type="transmembrane region" description="Helical" evidence="1">
    <location>
        <begin position="274"/>
        <end position="293"/>
    </location>
</feature>
<feature type="transmembrane region" description="Helical" evidence="1">
    <location>
        <begin position="324"/>
        <end position="342"/>
    </location>
</feature>
<dbReference type="InterPro" id="IPR011701">
    <property type="entry name" value="MFS"/>
</dbReference>
<protein>
    <recommendedName>
        <fullName evidence="4">Molybdate-anion transporter</fullName>
    </recommendedName>
</protein>
<dbReference type="Pfam" id="PF07690">
    <property type="entry name" value="MFS_1"/>
    <property type="match status" value="1"/>
</dbReference>
<feature type="transmembrane region" description="Helical" evidence="1">
    <location>
        <begin position="170"/>
        <end position="194"/>
    </location>
</feature>
<dbReference type="PANTHER" id="PTHR23516">
    <property type="entry name" value="SAM (S-ADENOSYL METHIONINE) TRANSPORTER"/>
    <property type="match status" value="1"/>
</dbReference>
<gene>
    <name evidence="2" type="ORF">MBJ925_LOCUS27253</name>
</gene>
<comment type="caution">
    <text evidence="2">The sequence shown here is derived from an EMBL/GenBank/DDBJ whole genome shotgun (WGS) entry which is preliminary data.</text>
</comment>
<feature type="transmembrane region" description="Helical" evidence="1">
    <location>
        <begin position="127"/>
        <end position="149"/>
    </location>
</feature>